<keyword evidence="1" id="KW-0472">Membrane</keyword>
<dbReference type="Proteomes" id="UP000321746">
    <property type="component" value="Unassembled WGS sequence"/>
</dbReference>
<gene>
    <name evidence="2" type="ORF">AOE01nite_34950</name>
</gene>
<feature type="transmembrane region" description="Helical" evidence="1">
    <location>
        <begin position="44"/>
        <end position="62"/>
    </location>
</feature>
<accession>A0A511XQN1</accession>
<comment type="caution">
    <text evidence="2">The sequence shown here is derived from an EMBL/GenBank/DDBJ whole genome shotgun (WGS) entry which is preliminary data.</text>
</comment>
<keyword evidence="3" id="KW-1185">Reference proteome</keyword>
<evidence type="ECO:0000313" key="3">
    <source>
        <dbReference type="Proteomes" id="UP000321746"/>
    </source>
</evidence>
<protein>
    <submittedName>
        <fullName evidence="2">Uncharacterized protein</fullName>
    </submittedName>
</protein>
<dbReference type="RefSeq" id="WP_146892890.1">
    <property type="nucleotide sequence ID" value="NZ_BJYG01000085.1"/>
</dbReference>
<sequence length="63" mass="6899">MTVPHGQTSDALVYICEFCFLVFGFSLLFVVGFRDSARSTFLNVMWLSVAGFVLSGAACLVTR</sequence>
<feature type="transmembrane region" description="Helical" evidence="1">
    <location>
        <begin position="12"/>
        <end position="32"/>
    </location>
</feature>
<name>A0A511XQN1_9PROT</name>
<evidence type="ECO:0000313" key="2">
    <source>
        <dbReference type="EMBL" id="GEN65271.1"/>
    </source>
</evidence>
<evidence type="ECO:0000256" key="1">
    <source>
        <dbReference type="SAM" id="Phobius"/>
    </source>
</evidence>
<dbReference type="EMBL" id="BJYG01000085">
    <property type="protein sequence ID" value="GEN65271.1"/>
    <property type="molecule type" value="Genomic_DNA"/>
</dbReference>
<keyword evidence="1" id="KW-0812">Transmembrane</keyword>
<keyword evidence="1" id="KW-1133">Transmembrane helix</keyword>
<dbReference type="AlphaFoldDB" id="A0A511XQN1"/>
<proteinExistence type="predicted"/>
<organism evidence="2 3">
    <name type="scientific">Acetobacter oeni</name>
    <dbReference type="NCBI Taxonomy" id="304077"/>
    <lineage>
        <taxon>Bacteria</taxon>
        <taxon>Pseudomonadati</taxon>
        <taxon>Pseudomonadota</taxon>
        <taxon>Alphaproteobacteria</taxon>
        <taxon>Acetobacterales</taxon>
        <taxon>Acetobacteraceae</taxon>
        <taxon>Acetobacter</taxon>
    </lineage>
</organism>
<reference evidence="2 3" key="1">
    <citation type="submission" date="2019-07" db="EMBL/GenBank/DDBJ databases">
        <title>Whole genome shotgun sequence of Acetobacter oeni NBRC 105207.</title>
        <authorList>
            <person name="Hosoyama A."/>
            <person name="Uohara A."/>
            <person name="Ohji S."/>
            <person name="Ichikawa N."/>
        </authorList>
    </citation>
    <scope>NUCLEOTIDE SEQUENCE [LARGE SCALE GENOMIC DNA]</scope>
    <source>
        <strain evidence="2 3">NBRC 105207</strain>
    </source>
</reference>